<evidence type="ECO:0000259" key="1">
    <source>
        <dbReference type="Pfam" id="PF09836"/>
    </source>
</evidence>
<keyword evidence="3" id="KW-1185">Reference proteome</keyword>
<reference evidence="2 3" key="1">
    <citation type="submission" date="2019-06" db="EMBL/GenBank/DDBJ databases">
        <authorList>
            <person name="Lee I."/>
            <person name="Jang G.I."/>
            <person name="Hwang C.Y."/>
        </authorList>
    </citation>
    <scope>NUCLEOTIDE SEQUENCE [LARGE SCALE GENOMIC DNA]</scope>
    <source>
        <strain evidence="2 3">PAMC 28131</strain>
    </source>
</reference>
<name>A0A501XCY9_9SPHN</name>
<protein>
    <submittedName>
        <fullName evidence="2">DUF2063 domain-containing protein</fullName>
    </submittedName>
</protein>
<feature type="domain" description="Putative DNA-binding" evidence="1">
    <location>
        <begin position="6"/>
        <end position="90"/>
    </location>
</feature>
<dbReference type="Gene3D" id="1.10.150.690">
    <property type="entry name" value="DUF2063"/>
    <property type="match status" value="1"/>
</dbReference>
<dbReference type="InterPro" id="IPR044922">
    <property type="entry name" value="DUF2063_N_sf"/>
</dbReference>
<dbReference type="Pfam" id="PF09836">
    <property type="entry name" value="DUF2063"/>
    <property type="match status" value="1"/>
</dbReference>
<dbReference type="InterPro" id="IPR018640">
    <property type="entry name" value="DUF2063"/>
</dbReference>
<comment type="caution">
    <text evidence="2">The sequence shown here is derived from an EMBL/GenBank/DDBJ whole genome shotgun (WGS) entry which is preliminary data.</text>
</comment>
<dbReference type="OrthoDB" id="343356at2"/>
<dbReference type="AlphaFoldDB" id="A0A501XCY9"/>
<gene>
    <name evidence="2" type="ORF">FJQ54_15280</name>
</gene>
<evidence type="ECO:0000313" key="2">
    <source>
        <dbReference type="EMBL" id="TPE58440.1"/>
    </source>
</evidence>
<proteinExistence type="predicted"/>
<evidence type="ECO:0000313" key="3">
    <source>
        <dbReference type="Proteomes" id="UP000319897"/>
    </source>
</evidence>
<dbReference type="RefSeq" id="WP_140929293.1">
    <property type="nucleotide sequence ID" value="NZ_VFSU01000034.1"/>
</dbReference>
<dbReference type="Proteomes" id="UP000319897">
    <property type="component" value="Unassembled WGS sequence"/>
</dbReference>
<accession>A0A501XCY9</accession>
<dbReference type="EMBL" id="VFSU01000034">
    <property type="protein sequence ID" value="TPE58440.1"/>
    <property type="molecule type" value="Genomic_DNA"/>
</dbReference>
<organism evidence="2 3">
    <name type="scientific">Sandaracinobacter neustonicus</name>
    <dbReference type="NCBI Taxonomy" id="1715348"/>
    <lineage>
        <taxon>Bacteria</taxon>
        <taxon>Pseudomonadati</taxon>
        <taxon>Pseudomonadota</taxon>
        <taxon>Alphaproteobacteria</taxon>
        <taxon>Sphingomonadales</taxon>
        <taxon>Sphingosinicellaceae</taxon>
        <taxon>Sandaracinobacter</taxon>
    </lineage>
</organism>
<sequence>MRLIEMQRGFLGTVSSAGEPDDGGWPPSMHAGLQVYRNAYRARLIGCLQESFPKCRAWAGDAAFDAAASHHCIRQPPTSWTLDALGAGFDATLAELFPDNPELAELCWLEWQMARLFTAPDGARLDAGSFTEATARFSERDWEEMRLVIAPELVTRPLFYDVTPMWTAIGADIPPLPNARLPVPGTVAVWRAGLEPCFRLLPDDEGAALADAANGVAFGEICRRHAESVEHEGAAARCGQWLGRWTMDGLIAGLR</sequence>